<dbReference type="SUPFAM" id="SSF81301">
    <property type="entry name" value="Nucleotidyltransferase"/>
    <property type="match status" value="1"/>
</dbReference>
<dbReference type="Pfam" id="PF18765">
    <property type="entry name" value="Polbeta"/>
    <property type="match status" value="1"/>
</dbReference>
<evidence type="ECO:0000313" key="2">
    <source>
        <dbReference type="EMBL" id="ACI21358.1"/>
    </source>
</evidence>
<dbReference type="Proteomes" id="UP000000718">
    <property type="component" value="Chromosome"/>
</dbReference>
<dbReference type="EnsemblBacteria" id="ACI21358">
    <property type="protein sequence ID" value="ACI21358"/>
    <property type="gene ID" value="THEYE_A1625"/>
</dbReference>
<dbReference type="AlphaFoldDB" id="B5YGH1"/>
<dbReference type="EMBL" id="CP001147">
    <property type="protein sequence ID" value="ACI21531.1"/>
    <property type="molecule type" value="Genomic_DNA"/>
</dbReference>
<evidence type="ECO:0000259" key="1">
    <source>
        <dbReference type="Pfam" id="PF18765"/>
    </source>
</evidence>
<dbReference type="EnsemblBacteria" id="ACI21531">
    <property type="protein sequence ID" value="ACI21531"/>
    <property type="gene ID" value="THEYE_A1573"/>
</dbReference>
<dbReference type="InterPro" id="IPR043519">
    <property type="entry name" value="NT_sf"/>
</dbReference>
<name>B5YGH1_THEYD</name>
<evidence type="ECO:0000313" key="4">
    <source>
        <dbReference type="Proteomes" id="UP000000718"/>
    </source>
</evidence>
<dbReference type="HOGENOM" id="CLU_130257_1_4_0"/>
<dbReference type="RefSeq" id="WP_012546076.1">
    <property type="nucleotide sequence ID" value="NC_011296.1"/>
</dbReference>
<proteinExistence type="predicted"/>
<feature type="domain" description="Polymerase beta nucleotidyltransferase" evidence="1">
    <location>
        <begin position="10"/>
        <end position="97"/>
    </location>
</feature>
<keyword evidence="4" id="KW-1185">Reference proteome</keyword>
<evidence type="ECO:0000313" key="3">
    <source>
        <dbReference type="EMBL" id="ACI21531.1"/>
    </source>
</evidence>
<gene>
    <name evidence="3" type="ordered locus">THEYE_A1573</name>
    <name evidence="2" type="ordered locus">THEYE_A1625</name>
</gene>
<dbReference type="Gene3D" id="3.30.460.10">
    <property type="entry name" value="Beta Polymerase, domain 2"/>
    <property type="match status" value="1"/>
</dbReference>
<dbReference type="PANTHER" id="PTHR43852">
    <property type="entry name" value="NUCLEOTIDYLTRANSFERASE"/>
    <property type="match status" value="1"/>
</dbReference>
<dbReference type="KEGG" id="tye:THEYE_A1573"/>
<dbReference type="STRING" id="289376.THEYE_A1573"/>
<dbReference type="NCBIfam" id="NF047752">
    <property type="entry name" value="MntA_antitoxin"/>
    <property type="match status" value="1"/>
</dbReference>
<organism evidence="3 4">
    <name type="scientific">Thermodesulfovibrio yellowstonii (strain ATCC 51303 / DSM 11347 / YP87)</name>
    <dbReference type="NCBI Taxonomy" id="289376"/>
    <lineage>
        <taxon>Bacteria</taxon>
        <taxon>Pseudomonadati</taxon>
        <taxon>Nitrospirota</taxon>
        <taxon>Thermodesulfovibrionia</taxon>
        <taxon>Thermodesulfovibrionales</taxon>
        <taxon>Thermodesulfovibrionaceae</taxon>
        <taxon>Thermodesulfovibrio</taxon>
    </lineage>
</organism>
<dbReference type="KEGG" id="tye:THEYE_A1625"/>
<sequence>MNASDREKFEELAKKFRIHFILLFGSKAEGKDTSESDTDIAVYADHVLSEDEKINIIFELSSILRTENIDLVDLKTASPLLKKKIFDNYNVLFVKDSFLLYQAELSTLHEYEESKILREILNERLKEFARD</sequence>
<dbReference type="InterPro" id="IPR041633">
    <property type="entry name" value="Polbeta"/>
</dbReference>
<protein>
    <submittedName>
        <fullName evidence="3">Nucleotidyltransferase, putative</fullName>
    </submittedName>
</protein>
<reference evidence="4" key="1">
    <citation type="submission" date="2008-08" db="EMBL/GenBank/DDBJ databases">
        <title>The complete genome sequence of Thermodesulfovibrio yellowstonii strain ATCC 51303 / DSM 11347 / YP87.</title>
        <authorList>
            <person name="Dodson R.J."/>
            <person name="Durkin A.S."/>
            <person name="Wu M."/>
            <person name="Eisen J."/>
            <person name="Sutton G."/>
        </authorList>
    </citation>
    <scope>NUCLEOTIDE SEQUENCE [LARGE SCALE GENOMIC DNA]</scope>
    <source>
        <strain evidence="4">ATCC 51303 / DSM 11347 / YP87</strain>
    </source>
</reference>
<accession>B5YGH1</accession>
<dbReference type="EMBL" id="CP001147">
    <property type="protein sequence ID" value="ACI21358.1"/>
    <property type="molecule type" value="Genomic_DNA"/>
</dbReference>
<dbReference type="OrthoDB" id="9816197at2"/>
<dbReference type="PATRIC" id="fig|289376.4.peg.1531"/>
<reference evidence="3 4" key="3">
    <citation type="journal article" date="2015" name="Genome Announc.">
        <title>Genome Sequence of the Sulfate-Reducing Thermophilic Bacterium Thermodesulfovibrio yellowstonii Strain DSM 11347T (Phylum Nitrospirae).</title>
        <authorList>
            <person name="Bhatnagar S."/>
            <person name="Badger J.H."/>
            <person name="Madupu R."/>
            <person name="Khouri H.M."/>
            <person name="O'Connor E.M."/>
            <person name="Robb F.T."/>
            <person name="Ward N.L."/>
            <person name="Eisen J.A."/>
        </authorList>
    </citation>
    <scope>NUCLEOTIDE SEQUENCE [LARGE SCALE GENOMIC DNA]</scope>
    <source>
        <strain evidence="4">ATCC 51303 / DSM 11347 / YP87</strain>
        <strain evidence="3">DSM 11347</strain>
    </source>
</reference>
<dbReference type="eggNOG" id="COG1669">
    <property type="taxonomic scope" value="Bacteria"/>
</dbReference>
<reference evidence="3" key="2">
    <citation type="submission" date="2008-08" db="EMBL/GenBank/DDBJ databases">
        <authorList>
            <person name="Dodson R.J."/>
            <person name="Durkin A.S."/>
            <person name="Wu M."/>
            <person name="Eisen J."/>
            <person name="Sutton G."/>
        </authorList>
    </citation>
    <scope>NUCLEOTIDE SEQUENCE</scope>
    <source>
        <strain evidence="3">DSM 11347</strain>
    </source>
</reference>
<dbReference type="PANTHER" id="PTHR43852:SF3">
    <property type="entry name" value="NUCLEOTIDYLTRANSFERASE"/>
    <property type="match status" value="1"/>
</dbReference>
<dbReference type="InterPro" id="IPR052930">
    <property type="entry name" value="TA_antitoxin_MntA"/>
</dbReference>
<dbReference type="CDD" id="cd05403">
    <property type="entry name" value="NT_KNTase_like"/>
    <property type="match status" value="1"/>
</dbReference>